<evidence type="ECO:0000256" key="1">
    <source>
        <dbReference type="SAM" id="MobiDB-lite"/>
    </source>
</evidence>
<gene>
    <name evidence="2" type="ORF">PCOR1329_LOCUS6939</name>
</gene>
<keyword evidence="3" id="KW-1185">Reference proteome</keyword>
<organism evidence="2 3">
    <name type="scientific">Prorocentrum cordatum</name>
    <dbReference type="NCBI Taxonomy" id="2364126"/>
    <lineage>
        <taxon>Eukaryota</taxon>
        <taxon>Sar</taxon>
        <taxon>Alveolata</taxon>
        <taxon>Dinophyceae</taxon>
        <taxon>Prorocentrales</taxon>
        <taxon>Prorocentraceae</taxon>
        <taxon>Prorocentrum</taxon>
    </lineage>
</organism>
<proteinExistence type="predicted"/>
<feature type="compositionally biased region" description="Low complexity" evidence="1">
    <location>
        <begin position="36"/>
        <end position="45"/>
    </location>
</feature>
<accession>A0ABN9PXL2</accession>
<feature type="region of interest" description="Disordered" evidence="1">
    <location>
        <begin position="15"/>
        <end position="45"/>
    </location>
</feature>
<dbReference type="Proteomes" id="UP001189429">
    <property type="component" value="Unassembled WGS sequence"/>
</dbReference>
<dbReference type="EMBL" id="CAUYUJ010001878">
    <property type="protein sequence ID" value="CAK0798033.1"/>
    <property type="molecule type" value="Genomic_DNA"/>
</dbReference>
<feature type="non-terminal residue" evidence="2">
    <location>
        <position position="102"/>
    </location>
</feature>
<protein>
    <submittedName>
        <fullName evidence="2">Uncharacterized protein</fullName>
    </submittedName>
</protein>
<sequence length="102" mass="10497">MPRLAAAQARARACAHARGERADRAAPPLQSGGGVPKAASAAGATAAPSLRLPEAGCAQCAYTSTGSFRSSVQKVVLAERHSAAALSNSKYTAWLRDHVNIR</sequence>
<evidence type="ECO:0000313" key="3">
    <source>
        <dbReference type="Proteomes" id="UP001189429"/>
    </source>
</evidence>
<evidence type="ECO:0000313" key="2">
    <source>
        <dbReference type="EMBL" id="CAK0798033.1"/>
    </source>
</evidence>
<name>A0ABN9PXL2_9DINO</name>
<reference evidence="2" key="1">
    <citation type="submission" date="2023-10" db="EMBL/GenBank/DDBJ databases">
        <authorList>
            <person name="Chen Y."/>
            <person name="Shah S."/>
            <person name="Dougan E. K."/>
            <person name="Thang M."/>
            <person name="Chan C."/>
        </authorList>
    </citation>
    <scope>NUCLEOTIDE SEQUENCE [LARGE SCALE GENOMIC DNA]</scope>
</reference>
<comment type="caution">
    <text evidence="2">The sequence shown here is derived from an EMBL/GenBank/DDBJ whole genome shotgun (WGS) entry which is preliminary data.</text>
</comment>